<organism evidence="2 3">
    <name type="scientific">Dactylosporangium siamense</name>
    <dbReference type="NCBI Taxonomy" id="685454"/>
    <lineage>
        <taxon>Bacteria</taxon>
        <taxon>Bacillati</taxon>
        <taxon>Actinomycetota</taxon>
        <taxon>Actinomycetes</taxon>
        <taxon>Micromonosporales</taxon>
        <taxon>Micromonosporaceae</taxon>
        <taxon>Dactylosporangium</taxon>
    </lineage>
</organism>
<dbReference type="PANTHER" id="PTHR33164">
    <property type="entry name" value="TRANSCRIPTIONAL REGULATOR, MARR FAMILY"/>
    <property type="match status" value="1"/>
</dbReference>
<dbReference type="InterPro" id="IPR036388">
    <property type="entry name" value="WH-like_DNA-bd_sf"/>
</dbReference>
<dbReference type="GO" id="GO:0006950">
    <property type="term" value="P:response to stress"/>
    <property type="evidence" value="ECO:0007669"/>
    <property type="project" value="TreeGrafter"/>
</dbReference>
<dbReference type="Pfam" id="PF01047">
    <property type="entry name" value="MarR"/>
    <property type="match status" value="1"/>
</dbReference>
<dbReference type="PANTHER" id="PTHR33164:SF106">
    <property type="entry name" value="TRANSCRIPTIONAL REGULATORY PROTEIN"/>
    <property type="match status" value="1"/>
</dbReference>
<reference evidence="2" key="1">
    <citation type="submission" date="2021-01" db="EMBL/GenBank/DDBJ databases">
        <title>Whole genome shotgun sequence of Dactylosporangium siamense NBRC 106093.</title>
        <authorList>
            <person name="Komaki H."/>
            <person name="Tamura T."/>
        </authorList>
    </citation>
    <scope>NUCLEOTIDE SEQUENCE</scope>
    <source>
        <strain evidence="2">NBRC 106093</strain>
    </source>
</reference>
<dbReference type="AlphaFoldDB" id="A0A919U966"/>
<dbReference type="EMBL" id="BONQ01000017">
    <property type="protein sequence ID" value="GIG42941.1"/>
    <property type="molecule type" value="Genomic_DNA"/>
</dbReference>
<gene>
    <name evidence="2" type="ORF">Dsi01nite_009820</name>
</gene>
<dbReference type="Gene3D" id="1.10.10.10">
    <property type="entry name" value="Winged helix-like DNA-binding domain superfamily/Winged helix DNA-binding domain"/>
    <property type="match status" value="1"/>
</dbReference>
<dbReference type="PRINTS" id="PR00598">
    <property type="entry name" value="HTHMARR"/>
</dbReference>
<evidence type="ECO:0000313" key="3">
    <source>
        <dbReference type="Proteomes" id="UP000660611"/>
    </source>
</evidence>
<protein>
    <submittedName>
        <fullName evidence="2">Transcriptional regulator</fullName>
    </submittedName>
</protein>
<feature type="domain" description="HTH marR-type" evidence="1">
    <location>
        <begin position="6"/>
        <end position="142"/>
    </location>
</feature>
<dbReference type="CDD" id="cd00090">
    <property type="entry name" value="HTH_ARSR"/>
    <property type="match status" value="1"/>
</dbReference>
<dbReference type="PROSITE" id="PS50995">
    <property type="entry name" value="HTH_MARR_2"/>
    <property type="match status" value="1"/>
</dbReference>
<comment type="caution">
    <text evidence="2">The sequence shown here is derived from an EMBL/GenBank/DDBJ whole genome shotgun (WGS) entry which is preliminary data.</text>
</comment>
<accession>A0A919U966</accession>
<dbReference type="InterPro" id="IPR039422">
    <property type="entry name" value="MarR/SlyA-like"/>
</dbReference>
<evidence type="ECO:0000313" key="2">
    <source>
        <dbReference type="EMBL" id="GIG42941.1"/>
    </source>
</evidence>
<dbReference type="GO" id="GO:0003700">
    <property type="term" value="F:DNA-binding transcription factor activity"/>
    <property type="evidence" value="ECO:0007669"/>
    <property type="project" value="InterPro"/>
</dbReference>
<evidence type="ECO:0000259" key="1">
    <source>
        <dbReference type="PROSITE" id="PS50995"/>
    </source>
</evidence>
<name>A0A919U966_9ACTN</name>
<dbReference type="SUPFAM" id="SSF46785">
    <property type="entry name" value="Winged helix' DNA-binding domain"/>
    <property type="match status" value="1"/>
</dbReference>
<sequence>MGTTARADLLAELGQVMQTYQRAIDVLDQRVADRLGLNRTDMRCLELLFAPSPLSPGELATAAGLTTGGVTTAIDRLERAGYVTRERDSADRRRVTVHPTDQARRVVAEIYGPIVAEGDAHLARYDDATLRHMIEFLTFATDQQHRHAERLTR</sequence>
<proteinExistence type="predicted"/>
<keyword evidence="3" id="KW-1185">Reference proteome</keyword>
<dbReference type="InterPro" id="IPR036390">
    <property type="entry name" value="WH_DNA-bd_sf"/>
</dbReference>
<dbReference type="SMART" id="SM00347">
    <property type="entry name" value="HTH_MARR"/>
    <property type="match status" value="1"/>
</dbReference>
<dbReference type="InterPro" id="IPR000835">
    <property type="entry name" value="HTH_MarR-typ"/>
</dbReference>
<dbReference type="RefSeq" id="WP_203844802.1">
    <property type="nucleotide sequence ID" value="NZ_BAAAVW010000002.1"/>
</dbReference>
<dbReference type="InterPro" id="IPR011991">
    <property type="entry name" value="ArsR-like_HTH"/>
</dbReference>
<dbReference type="Proteomes" id="UP000660611">
    <property type="component" value="Unassembled WGS sequence"/>
</dbReference>